<dbReference type="InterPro" id="IPR045012">
    <property type="entry name" value="NLP"/>
</dbReference>
<feature type="region of interest" description="Disordered" evidence="5">
    <location>
        <begin position="35"/>
        <end position="77"/>
    </location>
</feature>
<dbReference type="SMART" id="SM00666">
    <property type="entry name" value="PB1"/>
    <property type="match status" value="1"/>
</dbReference>
<evidence type="ECO:0000256" key="1">
    <source>
        <dbReference type="ARBA" id="ARBA00023015"/>
    </source>
</evidence>
<dbReference type="OMA" id="FLHACMG"/>
<dbReference type="PANTHER" id="PTHR32002">
    <property type="entry name" value="PROTEIN NLP8"/>
    <property type="match status" value="1"/>
</dbReference>
<dbReference type="EMBL" id="GL377583">
    <property type="protein sequence ID" value="EFJ26837.1"/>
    <property type="molecule type" value="Genomic_DNA"/>
</dbReference>
<dbReference type="HOGENOM" id="CLU_008971_0_0_1"/>
<dbReference type="SUPFAM" id="SSF54277">
    <property type="entry name" value="CAD &amp; PB1 domains"/>
    <property type="match status" value="1"/>
</dbReference>
<dbReference type="eggNOG" id="ENOG502QQ6H">
    <property type="taxonomic scope" value="Eukaryota"/>
</dbReference>
<dbReference type="InterPro" id="IPR003035">
    <property type="entry name" value="RWP-RK_dom"/>
</dbReference>
<evidence type="ECO:0000256" key="5">
    <source>
        <dbReference type="SAM" id="MobiDB-lite"/>
    </source>
</evidence>
<keyword evidence="9" id="KW-1185">Reference proteome</keyword>
<dbReference type="InterPro" id="IPR000270">
    <property type="entry name" value="PB1_dom"/>
</dbReference>
<dbReference type="KEGG" id="smo:SELMODRAFT_172537"/>
<sequence>MDDPGFPNSIPPAADWATNFLTSPPFQSGSFSSLLEDLLLAEPPPEDTAASSQDQREGVAAEEGEDEKSKARGRKPHKSELLGDVLRRISCERTEFLAQVWVPTMRNSRVMLTTQDQPYAVQPTKWDLVRYRTLSARYAFPVAGGSIGEVGGDVLPGLPGRVFSRMLPEWSPNVQFYDCKDFLRVQDAARCNVRGTLAVPVIEPNARECLAVIELVANVEKVGYESEMGMICKALEASFVLSSGREAVFEEISGVLLAVCEYHQLPLAQTWIPCFQSSGKSSGNKNLPCLVASHAPFHVRDSSLEGFHRACSQQKLEAGQGVAGKASTTNQPSFTRDVKSYSIAEYPLVNYARYFKLGAAVAIRLRSRLTGSDDYVLEFVLPLECTEEVEQCKLLDALSVTMQQACQSLRMVSSREVLEQRSVVSSPRFLELHSGDEEMSGVVFDNSGLSVTTTATTTTTKATAKRKKLCGDDQSSYWSACSIQGDGSGAAKKKAGEKKRATNEKTVPLDVLQQHFAGSLRDAARNIGVCPTTLKRICRQYGISRWPSRKINKVNRSLMKLQGVINSVEGADRKVKLDILTGEIAVNLLPAIKIEPRVHGSHAALSVLDQQKLSPERLIAKKQSSSPPLPPPPPPPPGTQEHQSFYHQNQASYIDWPALSNRVLCSKEGTNCFEERAITVKATLREDTIRFKMGMEFGFDTLKGEVAWRFKLDKEGFTLKYMDDDAEWVVLNGDADLEECLDVMRFSGSRVIKLVVQPVSNPNAGSPISPSFCSVNS</sequence>
<dbReference type="InterPro" id="IPR055081">
    <property type="entry name" value="NLP1-9_GAF"/>
</dbReference>
<dbReference type="InterPro" id="IPR053793">
    <property type="entry name" value="PB1-like"/>
</dbReference>
<keyword evidence="4" id="KW-0539">Nucleus</keyword>
<gene>
    <name evidence="8" type="ORF">SELMODRAFT_172537</name>
</gene>
<evidence type="ECO:0000313" key="8">
    <source>
        <dbReference type="EMBL" id="EFJ26837.1"/>
    </source>
</evidence>
<protein>
    <submittedName>
        <fullName evidence="8">NIN-like transcription factor</fullName>
    </submittedName>
</protein>
<proteinExistence type="predicted"/>
<feature type="region of interest" description="Disordered" evidence="5">
    <location>
        <begin position="620"/>
        <end position="643"/>
    </location>
</feature>
<feature type="region of interest" description="Disordered" evidence="5">
    <location>
        <begin position="1"/>
        <end position="22"/>
    </location>
</feature>
<evidence type="ECO:0000259" key="6">
    <source>
        <dbReference type="PROSITE" id="PS51519"/>
    </source>
</evidence>
<keyword evidence="1" id="KW-0805">Transcription regulation</keyword>
<evidence type="ECO:0000313" key="9">
    <source>
        <dbReference type="Proteomes" id="UP000001514"/>
    </source>
</evidence>
<dbReference type="GO" id="GO:0003677">
    <property type="term" value="F:DNA binding"/>
    <property type="evidence" value="ECO:0007669"/>
    <property type="project" value="UniProtKB-KW"/>
</dbReference>
<dbReference type="Gramene" id="EFJ26837">
    <property type="protein sequence ID" value="EFJ26837"/>
    <property type="gene ID" value="SELMODRAFT_172537"/>
</dbReference>
<feature type="domain" description="RWP-RK" evidence="6">
    <location>
        <begin position="493"/>
        <end position="574"/>
    </location>
</feature>
<dbReference type="GO" id="GO:0003700">
    <property type="term" value="F:DNA-binding transcription factor activity"/>
    <property type="evidence" value="ECO:0007669"/>
    <property type="project" value="InterPro"/>
</dbReference>
<name>D8RM70_SELML</name>
<dbReference type="AlphaFoldDB" id="D8RM70"/>
<accession>D8RM70</accession>
<evidence type="ECO:0000256" key="3">
    <source>
        <dbReference type="ARBA" id="ARBA00023163"/>
    </source>
</evidence>
<evidence type="ECO:0000256" key="2">
    <source>
        <dbReference type="ARBA" id="ARBA00023125"/>
    </source>
</evidence>
<dbReference type="Proteomes" id="UP000001514">
    <property type="component" value="Unassembled WGS sequence"/>
</dbReference>
<keyword evidence="2" id="KW-0238">DNA-binding</keyword>
<dbReference type="Pfam" id="PF02042">
    <property type="entry name" value="RWP-RK"/>
    <property type="match status" value="1"/>
</dbReference>
<dbReference type="InParanoid" id="D8RM70"/>
<dbReference type="Gene3D" id="3.10.20.90">
    <property type="entry name" value="Phosphatidylinositol 3-kinase Catalytic Subunit, Chain A, domain 1"/>
    <property type="match status" value="1"/>
</dbReference>
<dbReference type="FunCoup" id="D8RM70">
    <property type="interactions" value="1300"/>
</dbReference>
<dbReference type="PROSITE" id="PS51519">
    <property type="entry name" value="RWP_RK"/>
    <property type="match status" value="1"/>
</dbReference>
<feature type="domain" description="PB1" evidence="7">
    <location>
        <begin position="677"/>
        <end position="759"/>
    </location>
</feature>
<dbReference type="Pfam" id="PF00564">
    <property type="entry name" value="PB1"/>
    <property type="match status" value="1"/>
</dbReference>
<evidence type="ECO:0000256" key="4">
    <source>
        <dbReference type="ARBA" id="ARBA00023242"/>
    </source>
</evidence>
<feature type="compositionally biased region" description="Pro residues" evidence="5">
    <location>
        <begin position="627"/>
        <end position="638"/>
    </location>
</feature>
<evidence type="ECO:0000259" key="7">
    <source>
        <dbReference type="PROSITE" id="PS51745"/>
    </source>
</evidence>
<dbReference type="Pfam" id="PF22922">
    <property type="entry name" value="GAF_NLP"/>
    <property type="match status" value="1"/>
</dbReference>
<dbReference type="PANTHER" id="PTHR32002:SF41">
    <property type="entry name" value="PROTEIN NLP8"/>
    <property type="match status" value="1"/>
</dbReference>
<keyword evidence="3" id="KW-0804">Transcription</keyword>
<reference evidence="8 9" key="1">
    <citation type="journal article" date="2011" name="Science">
        <title>The Selaginella genome identifies genetic changes associated with the evolution of vascular plants.</title>
        <authorList>
            <person name="Banks J.A."/>
            <person name="Nishiyama T."/>
            <person name="Hasebe M."/>
            <person name="Bowman J.L."/>
            <person name="Gribskov M."/>
            <person name="dePamphilis C."/>
            <person name="Albert V.A."/>
            <person name="Aono N."/>
            <person name="Aoyama T."/>
            <person name="Ambrose B.A."/>
            <person name="Ashton N.W."/>
            <person name="Axtell M.J."/>
            <person name="Barker E."/>
            <person name="Barker M.S."/>
            <person name="Bennetzen J.L."/>
            <person name="Bonawitz N.D."/>
            <person name="Chapple C."/>
            <person name="Cheng C."/>
            <person name="Correa L.G."/>
            <person name="Dacre M."/>
            <person name="DeBarry J."/>
            <person name="Dreyer I."/>
            <person name="Elias M."/>
            <person name="Engstrom E.M."/>
            <person name="Estelle M."/>
            <person name="Feng L."/>
            <person name="Finet C."/>
            <person name="Floyd S.K."/>
            <person name="Frommer W.B."/>
            <person name="Fujita T."/>
            <person name="Gramzow L."/>
            <person name="Gutensohn M."/>
            <person name="Harholt J."/>
            <person name="Hattori M."/>
            <person name="Heyl A."/>
            <person name="Hirai T."/>
            <person name="Hiwatashi Y."/>
            <person name="Ishikawa M."/>
            <person name="Iwata M."/>
            <person name="Karol K.G."/>
            <person name="Koehler B."/>
            <person name="Kolukisaoglu U."/>
            <person name="Kubo M."/>
            <person name="Kurata T."/>
            <person name="Lalonde S."/>
            <person name="Li K."/>
            <person name="Li Y."/>
            <person name="Litt A."/>
            <person name="Lyons E."/>
            <person name="Manning G."/>
            <person name="Maruyama T."/>
            <person name="Michael T.P."/>
            <person name="Mikami K."/>
            <person name="Miyazaki S."/>
            <person name="Morinaga S."/>
            <person name="Murata T."/>
            <person name="Mueller-Roeber B."/>
            <person name="Nelson D.R."/>
            <person name="Obara M."/>
            <person name="Oguri Y."/>
            <person name="Olmstead R.G."/>
            <person name="Onodera N."/>
            <person name="Petersen B.L."/>
            <person name="Pils B."/>
            <person name="Prigge M."/>
            <person name="Rensing S.A."/>
            <person name="Riano-Pachon D.M."/>
            <person name="Roberts A.W."/>
            <person name="Sato Y."/>
            <person name="Scheller H.V."/>
            <person name="Schulz B."/>
            <person name="Schulz C."/>
            <person name="Shakirov E.V."/>
            <person name="Shibagaki N."/>
            <person name="Shinohara N."/>
            <person name="Shippen D.E."/>
            <person name="Soerensen I."/>
            <person name="Sotooka R."/>
            <person name="Sugimoto N."/>
            <person name="Sugita M."/>
            <person name="Sumikawa N."/>
            <person name="Tanurdzic M."/>
            <person name="Theissen G."/>
            <person name="Ulvskov P."/>
            <person name="Wakazuki S."/>
            <person name="Weng J.K."/>
            <person name="Willats W.W."/>
            <person name="Wipf D."/>
            <person name="Wolf P.G."/>
            <person name="Yang L."/>
            <person name="Zimmer A.D."/>
            <person name="Zhu Q."/>
            <person name="Mitros T."/>
            <person name="Hellsten U."/>
            <person name="Loque D."/>
            <person name="Otillar R."/>
            <person name="Salamov A."/>
            <person name="Schmutz J."/>
            <person name="Shapiro H."/>
            <person name="Lindquist E."/>
            <person name="Lucas S."/>
            <person name="Rokhsar D."/>
            <person name="Grigoriev I.V."/>
        </authorList>
    </citation>
    <scope>NUCLEOTIDE SEQUENCE [LARGE SCALE GENOMIC DNA]</scope>
</reference>
<organism evidence="9">
    <name type="scientific">Selaginella moellendorffii</name>
    <name type="common">Spikemoss</name>
    <dbReference type="NCBI Taxonomy" id="88036"/>
    <lineage>
        <taxon>Eukaryota</taxon>
        <taxon>Viridiplantae</taxon>
        <taxon>Streptophyta</taxon>
        <taxon>Embryophyta</taxon>
        <taxon>Tracheophyta</taxon>
        <taxon>Lycopodiopsida</taxon>
        <taxon>Selaginellales</taxon>
        <taxon>Selaginellaceae</taxon>
        <taxon>Selaginella</taxon>
    </lineage>
</organism>
<dbReference type="PROSITE" id="PS51745">
    <property type="entry name" value="PB1"/>
    <property type="match status" value="1"/>
</dbReference>